<reference evidence="2 3" key="1">
    <citation type="submission" date="2013-02" db="EMBL/GenBank/DDBJ databases">
        <title>Draft genome sequence of Amycolatopsis vancoresmycina strain DSM 44592T.</title>
        <authorList>
            <person name="Kumar S."/>
            <person name="Kaur N."/>
            <person name="Kaur C."/>
            <person name="Raghava G.P.S."/>
            <person name="Mayilraj S."/>
        </authorList>
    </citation>
    <scope>NUCLEOTIDE SEQUENCE [LARGE SCALE GENOMIC DNA]</scope>
    <source>
        <strain evidence="2 3">DSM 44592</strain>
    </source>
</reference>
<dbReference type="Proteomes" id="UP000014139">
    <property type="component" value="Unassembled WGS sequence"/>
</dbReference>
<feature type="transmembrane region" description="Helical" evidence="1">
    <location>
        <begin position="37"/>
        <end position="55"/>
    </location>
</feature>
<keyword evidence="1" id="KW-0812">Transmembrane</keyword>
<dbReference type="EMBL" id="AOUO01000073">
    <property type="protein sequence ID" value="EOD69270.1"/>
    <property type="molecule type" value="Genomic_DNA"/>
</dbReference>
<protein>
    <submittedName>
        <fullName evidence="2">Uncharacterized protein</fullName>
    </submittedName>
</protein>
<dbReference type="PATRIC" id="fig|1292037.4.peg.1300"/>
<dbReference type="RefSeq" id="WP_003064068.1">
    <property type="nucleotide sequence ID" value="NZ_AOUO01000073.1"/>
</dbReference>
<evidence type="ECO:0000313" key="3">
    <source>
        <dbReference type="Proteomes" id="UP000014139"/>
    </source>
</evidence>
<evidence type="ECO:0000256" key="1">
    <source>
        <dbReference type="SAM" id="Phobius"/>
    </source>
</evidence>
<organism evidence="2 3">
    <name type="scientific">Amycolatopsis vancoresmycina DSM 44592</name>
    <dbReference type="NCBI Taxonomy" id="1292037"/>
    <lineage>
        <taxon>Bacteria</taxon>
        <taxon>Bacillati</taxon>
        <taxon>Actinomycetota</taxon>
        <taxon>Actinomycetes</taxon>
        <taxon>Pseudonocardiales</taxon>
        <taxon>Pseudonocardiaceae</taxon>
        <taxon>Amycolatopsis</taxon>
    </lineage>
</organism>
<name>R1I0C2_9PSEU</name>
<evidence type="ECO:0000313" key="2">
    <source>
        <dbReference type="EMBL" id="EOD69270.1"/>
    </source>
</evidence>
<accession>R1I0C2</accession>
<dbReference type="OrthoDB" id="3557251at2"/>
<sequence>MSLRDLPPRRALPDDVRDRLRAEVRAGLGKPRRTGHVWYAAAAAVLVLAAGAVVVTRQFRQPAEAPPATSTGLTLDAKLATAALDRCWAAVRTAGKTGRVPDRADWVPLFTDTLGTDSVVAATAAGKPMFCEVTETTVTVSDPAAAPAYAPGSRSGLLLQSATGLAAGVVDPAWPQASFSKKMGASGLDFSPASRQFVAFTGTAPAKAVLAIGDGSGTRPMPVLPKAPPPLLSVTDRPADADRTSAAGRALGDCLAGADEVIADAAAYRAGPLLEEQGYRIVLGRLGDRVIACTTEPGPGGPRSRAYPDFYAGPAVPARALVVDTLGATEGGGQSRPRTPFAAVVPSSAVSVIVDYGGGNGADTLVTDGMFAVWLPVSRLKPDAKGHVKAWDAQGNVVYDGMLPLF</sequence>
<comment type="caution">
    <text evidence="2">The sequence shown here is derived from an EMBL/GenBank/DDBJ whole genome shotgun (WGS) entry which is preliminary data.</text>
</comment>
<keyword evidence="3" id="KW-1185">Reference proteome</keyword>
<gene>
    <name evidence="2" type="ORF">H480_06693</name>
</gene>
<proteinExistence type="predicted"/>
<dbReference type="eggNOG" id="ENOG5030D24">
    <property type="taxonomic scope" value="Bacteria"/>
</dbReference>
<keyword evidence="1" id="KW-0472">Membrane</keyword>
<keyword evidence="1" id="KW-1133">Transmembrane helix</keyword>
<dbReference type="AlphaFoldDB" id="R1I0C2"/>